<feature type="compositionally biased region" description="Polar residues" evidence="1">
    <location>
        <begin position="73"/>
        <end position="85"/>
    </location>
</feature>
<evidence type="ECO:0000313" key="3">
    <source>
        <dbReference type="Proteomes" id="UP001438292"/>
    </source>
</evidence>
<protein>
    <submittedName>
        <fullName evidence="2">Uncharacterized protein</fullName>
    </submittedName>
</protein>
<keyword evidence="3" id="KW-1185">Reference proteome</keyword>
<reference evidence="2 3" key="1">
    <citation type="submission" date="2024-05" db="EMBL/GenBank/DDBJ databases">
        <authorList>
            <person name="De Oliveira J.P."/>
            <person name="Noriler S.A."/>
            <person name="De Oliveira A.G."/>
            <person name="Sipoli D.S."/>
        </authorList>
    </citation>
    <scope>NUCLEOTIDE SEQUENCE [LARGE SCALE GENOMIC DNA]</scope>
    <source>
        <strain evidence="2 3">LABIM186</strain>
    </source>
</reference>
<name>A0ABV0H1B0_9NEIS</name>
<feature type="compositionally biased region" description="Basic and acidic residues" evidence="1">
    <location>
        <begin position="1"/>
        <end position="11"/>
    </location>
</feature>
<accession>A0ABV0H1B0</accession>
<dbReference type="Proteomes" id="UP001438292">
    <property type="component" value="Unassembled WGS sequence"/>
</dbReference>
<evidence type="ECO:0000313" key="2">
    <source>
        <dbReference type="EMBL" id="MEO3953081.1"/>
    </source>
</evidence>
<feature type="region of interest" description="Disordered" evidence="1">
    <location>
        <begin position="1"/>
        <end position="24"/>
    </location>
</feature>
<evidence type="ECO:0000256" key="1">
    <source>
        <dbReference type="SAM" id="MobiDB-lite"/>
    </source>
</evidence>
<dbReference type="EMBL" id="JBDQQU010000001">
    <property type="protein sequence ID" value="MEO3953081.1"/>
    <property type="molecule type" value="Genomic_DNA"/>
</dbReference>
<gene>
    <name evidence="2" type="ORF">ABH309_01320</name>
</gene>
<feature type="region of interest" description="Disordered" evidence="1">
    <location>
        <begin position="64"/>
        <end position="85"/>
    </location>
</feature>
<organism evidence="2 3">
    <name type="scientific">Chromobacterium piscinae</name>
    <dbReference type="NCBI Taxonomy" id="686831"/>
    <lineage>
        <taxon>Bacteria</taxon>
        <taxon>Pseudomonadati</taxon>
        <taxon>Pseudomonadota</taxon>
        <taxon>Betaproteobacteria</taxon>
        <taxon>Neisseriales</taxon>
        <taxon>Chromobacteriaceae</taxon>
        <taxon>Chromobacterium</taxon>
    </lineage>
</organism>
<comment type="caution">
    <text evidence="2">The sequence shown here is derived from an EMBL/GenBank/DDBJ whole genome shotgun (WGS) entry which is preliminary data.</text>
</comment>
<sequence length="85" mass="9237">MSKISSRRELAPGRFGQAETGLRDVAVAERHPGPFRGRQAAVIHRLGQPAGRLLRRIAAHQRRNLASRVAAQQPGQQLPSQPAGD</sequence>
<feature type="non-terminal residue" evidence="2">
    <location>
        <position position="85"/>
    </location>
</feature>
<proteinExistence type="predicted"/>